<protein>
    <recommendedName>
        <fullName evidence="2">Insertion element IS150 protein InsJ-like helix-turn-helix domain-containing protein</fullName>
    </recommendedName>
</protein>
<feature type="domain" description="Insertion element IS150 protein InsJ-like helix-turn-helix" evidence="2">
    <location>
        <begin position="4"/>
        <end position="50"/>
    </location>
</feature>
<dbReference type="InterPro" id="IPR055247">
    <property type="entry name" value="InsJ-like_HTH"/>
</dbReference>
<dbReference type="Gene3D" id="1.10.10.10">
    <property type="entry name" value="Winged helix-like DNA-binding domain superfamily/Winged helix DNA-binding domain"/>
    <property type="match status" value="1"/>
</dbReference>
<dbReference type="PATRIC" id="fig|1293598.4.peg.602"/>
<dbReference type="InterPro" id="IPR036388">
    <property type="entry name" value="WH-like_DNA-bd_sf"/>
</dbReference>
<evidence type="ECO:0000259" key="2">
    <source>
        <dbReference type="Pfam" id="PF13518"/>
    </source>
</evidence>
<dbReference type="EMBL" id="JQCE01000026">
    <property type="protein sequence ID" value="KRO17028.1"/>
    <property type="molecule type" value="Genomic_DNA"/>
</dbReference>
<sequence>MAVVHYLHTHQTSRAQTAAHFGISSSQVNAWDRIVREQGVVGLRPKPKGRQPSDMAKHKTNKPIKPIKRLEPTQEEKYQQEILELKQKLHKAELDRDILKAYATLTKKPGKTSQHK</sequence>
<comment type="caution">
    <text evidence="3">The sequence shown here is derived from an EMBL/GenBank/DDBJ whole genome shotgun (WGS) entry which is preliminary data.</text>
</comment>
<organism evidence="3 4">
    <name type="scientific">Lacticaseibacillus saniviri JCM 17471 = DSM 24301</name>
    <dbReference type="NCBI Taxonomy" id="1293598"/>
    <lineage>
        <taxon>Bacteria</taxon>
        <taxon>Bacillati</taxon>
        <taxon>Bacillota</taxon>
        <taxon>Bacilli</taxon>
        <taxon>Lactobacillales</taxon>
        <taxon>Lactobacillaceae</taxon>
        <taxon>Lacticaseibacillus</taxon>
    </lineage>
</organism>
<feature type="region of interest" description="Disordered" evidence="1">
    <location>
        <begin position="42"/>
        <end position="73"/>
    </location>
</feature>
<dbReference type="GO" id="GO:0043565">
    <property type="term" value="F:sequence-specific DNA binding"/>
    <property type="evidence" value="ECO:0007669"/>
    <property type="project" value="InterPro"/>
</dbReference>
<dbReference type="Proteomes" id="UP000050969">
    <property type="component" value="Unassembled WGS sequence"/>
</dbReference>
<gene>
    <name evidence="3" type="ORF">IV56_GL000560</name>
</gene>
<dbReference type="AlphaFoldDB" id="A0A0R2MU37"/>
<feature type="compositionally biased region" description="Basic residues" evidence="1">
    <location>
        <begin position="58"/>
        <end position="67"/>
    </location>
</feature>
<name>A0A0R2MU37_9LACO</name>
<evidence type="ECO:0000256" key="1">
    <source>
        <dbReference type="SAM" id="MobiDB-lite"/>
    </source>
</evidence>
<accession>A0A0R2MU37</accession>
<evidence type="ECO:0000313" key="4">
    <source>
        <dbReference type="Proteomes" id="UP000050969"/>
    </source>
</evidence>
<proteinExistence type="predicted"/>
<dbReference type="Pfam" id="PF13518">
    <property type="entry name" value="HTH_28"/>
    <property type="match status" value="1"/>
</dbReference>
<reference evidence="3 4" key="1">
    <citation type="journal article" date="2015" name="Genome Announc.">
        <title>Expanding the biotechnology potential of lactobacilli through comparative genomics of 213 strains and associated genera.</title>
        <authorList>
            <person name="Sun Z."/>
            <person name="Harris H.M."/>
            <person name="McCann A."/>
            <person name="Guo C."/>
            <person name="Argimon S."/>
            <person name="Zhang W."/>
            <person name="Yang X."/>
            <person name="Jeffery I.B."/>
            <person name="Cooney J.C."/>
            <person name="Kagawa T.F."/>
            <person name="Liu W."/>
            <person name="Song Y."/>
            <person name="Salvetti E."/>
            <person name="Wrobel A."/>
            <person name="Rasinkangas P."/>
            <person name="Parkhill J."/>
            <person name="Rea M.C."/>
            <person name="O'Sullivan O."/>
            <person name="Ritari J."/>
            <person name="Douillard F.P."/>
            <person name="Paul Ross R."/>
            <person name="Yang R."/>
            <person name="Briner A.E."/>
            <person name="Felis G.E."/>
            <person name="de Vos W.M."/>
            <person name="Barrangou R."/>
            <person name="Klaenhammer T.R."/>
            <person name="Caufield P.W."/>
            <person name="Cui Y."/>
            <person name="Zhang H."/>
            <person name="O'Toole P.W."/>
        </authorList>
    </citation>
    <scope>NUCLEOTIDE SEQUENCE [LARGE SCALE GENOMIC DNA]</scope>
    <source>
        <strain evidence="3 4">DSM 24301</strain>
    </source>
</reference>
<dbReference type="InterPro" id="IPR010921">
    <property type="entry name" value="Trp_repressor/repl_initiator"/>
</dbReference>
<evidence type="ECO:0000313" key="3">
    <source>
        <dbReference type="EMBL" id="KRO17028.1"/>
    </source>
</evidence>
<keyword evidence="4" id="KW-1185">Reference proteome</keyword>
<dbReference type="SUPFAM" id="SSF48295">
    <property type="entry name" value="TrpR-like"/>
    <property type="match status" value="1"/>
</dbReference>